<keyword evidence="3 6" id="KW-0812">Transmembrane</keyword>
<comment type="subcellular location">
    <subcellularLocation>
        <location evidence="1 6">Membrane</location>
        <topology evidence="1 6">Multi-pass membrane protein</topology>
    </subcellularLocation>
</comment>
<feature type="transmembrane region" description="Helical" evidence="6">
    <location>
        <begin position="114"/>
        <end position="131"/>
    </location>
</feature>
<protein>
    <recommendedName>
        <fullName evidence="6">Phosphate transporter</fullName>
    </recommendedName>
</protein>
<feature type="transmembrane region" description="Helical" evidence="6">
    <location>
        <begin position="409"/>
        <end position="429"/>
    </location>
</feature>
<feature type="transmembrane region" description="Helical" evidence="6">
    <location>
        <begin position="185"/>
        <end position="206"/>
    </location>
</feature>
<name>A0ABT7IQ03_9BURK</name>
<evidence type="ECO:0000256" key="4">
    <source>
        <dbReference type="ARBA" id="ARBA00022989"/>
    </source>
</evidence>
<organism evidence="7 8">
    <name type="scientific">Mesosutterella faecium</name>
    <dbReference type="NCBI Taxonomy" id="2925194"/>
    <lineage>
        <taxon>Bacteria</taxon>
        <taxon>Pseudomonadati</taxon>
        <taxon>Pseudomonadota</taxon>
        <taxon>Betaproteobacteria</taxon>
        <taxon>Burkholderiales</taxon>
        <taxon>Sutterellaceae</taxon>
        <taxon>Mesosutterella</taxon>
    </lineage>
</organism>
<keyword evidence="6" id="KW-0592">Phosphate transport</keyword>
<evidence type="ECO:0000256" key="1">
    <source>
        <dbReference type="ARBA" id="ARBA00004141"/>
    </source>
</evidence>
<evidence type="ECO:0000256" key="6">
    <source>
        <dbReference type="RuleBase" id="RU363058"/>
    </source>
</evidence>
<evidence type="ECO:0000256" key="3">
    <source>
        <dbReference type="ARBA" id="ARBA00022692"/>
    </source>
</evidence>
<proteinExistence type="inferred from homology"/>
<evidence type="ECO:0000256" key="5">
    <source>
        <dbReference type="ARBA" id="ARBA00023136"/>
    </source>
</evidence>
<dbReference type="InterPro" id="IPR001204">
    <property type="entry name" value="Phos_transporter"/>
</dbReference>
<sequence>MDIFFWVVLGFLALLAVIDLFVGVSNDAVNFLNSAVGSRIAPFKVILTVAGVGVLLGATFSGGMMEIARSGVFHPAMFSFSDVIAIYFAVMVTDVILLNAFNRMGLPTSTTVSIVFELLGAGAGMAANRLIGMGEGLSALGDYLNSGKALGMISAILVSVVVAFVAGALVQWVTRLVFSFRYDLIFRKLGGIYGGFSLAMIFYFLVMKGAKGASFMTPEVLEFFRVNGSMVVLGIFVVCSILLQIGMMLFHLNVFRLVILAGTFALAFAFAGNDLVNFVGVPIAALDAAHIFEAAGGADPSGFMMGGLAEAIPAPGLLLLLSGVVMVATLFLSKSARKVIETSVNLSASSNGTREKFGATPLGRAVVRGSMALGDLIHAFVPAGIQRGINRRFEPKVLEKGEEALPFDYIRASLNLIVSAILIASATSLKLPLSTTYVTFMVAMGSSFADRAWDRETAVYRVSGVITVISGWFVTAFSAFIAAAVMVSIVNLGGFAAYLVLMALALFIIFKTNVKSPREKEMDREVVALSGPDGIRTKLEKSIPANFGHSADLFALTVDSFLSDNLPGLKKAVNLASEQRDRISDDRALYYAMPADTEGYDSADSKYFYYRSCTGMKEAASSLIRTVSLARDHVANRHRIFSGDLATELQAVAHDLVALKQPLEKAVRHGDKSEFQLKLHALNERIDRIQETVLGDREHFGLSLRGAELYMNFLQFLREILGRYTVVTGLESRLTGREKTERAAGPSRAAAG</sequence>
<feature type="transmembrane region" description="Helical" evidence="6">
    <location>
        <begin position="84"/>
        <end position="102"/>
    </location>
</feature>
<evidence type="ECO:0000313" key="8">
    <source>
        <dbReference type="Proteomes" id="UP001165481"/>
    </source>
</evidence>
<dbReference type="PANTHER" id="PTHR11101:SF16">
    <property type="entry name" value="PHOSPHATE TRANSPORTER"/>
    <property type="match status" value="1"/>
</dbReference>
<accession>A0ABT7IQ03</accession>
<feature type="transmembrane region" description="Helical" evidence="6">
    <location>
        <begin position="6"/>
        <end position="24"/>
    </location>
</feature>
<feature type="transmembrane region" description="Helical" evidence="6">
    <location>
        <begin position="45"/>
        <end position="64"/>
    </location>
</feature>
<keyword evidence="5 6" id="KW-0472">Membrane</keyword>
<feature type="transmembrane region" description="Helical" evidence="6">
    <location>
        <begin position="151"/>
        <end position="173"/>
    </location>
</feature>
<dbReference type="Proteomes" id="UP001165481">
    <property type="component" value="Unassembled WGS sequence"/>
</dbReference>
<dbReference type="PANTHER" id="PTHR11101">
    <property type="entry name" value="PHOSPHATE TRANSPORTER"/>
    <property type="match status" value="1"/>
</dbReference>
<reference evidence="7" key="1">
    <citation type="submission" date="2023-03" db="EMBL/GenBank/DDBJ databases">
        <title>Mesosutterella sp. nov. isolated from porcine feces.</title>
        <authorList>
            <person name="Yu S."/>
        </authorList>
    </citation>
    <scope>NUCLEOTIDE SEQUENCE</scope>
    <source>
        <strain evidence="7">AGMB02718</strain>
    </source>
</reference>
<feature type="transmembrane region" description="Helical" evidence="6">
    <location>
        <begin position="465"/>
        <end position="489"/>
    </location>
</feature>
<feature type="transmembrane region" description="Helical" evidence="6">
    <location>
        <begin position="226"/>
        <end position="247"/>
    </location>
</feature>
<keyword evidence="2 6" id="KW-0813">Transport</keyword>
<gene>
    <name evidence="7" type="ORF">MUN46_010955</name>
</gene>
<keyword evidence="8" id="KW-1185">Reference proteome</keyword>
<feature type="transmembrane region" description="Helical" evidence="6">
    <location>
        <begin position="254"/>
        <end position="272"/>
    </location>
</feature>
<feature type="transmembrane region" description="Helical" evidence="6">
    <location>
        <begin position="495"/>
        <end position="514"/>
    </location>
</feature>
<feature type="transmembrane region" description="Helical" evidence="6">
    <location>
        <begin position="312"/>
        <end position="332"/>
    </location>
</feature>
<evidence type="ECO:0000256" key="2">
    <source>
        <dbReference type="ARBA" id="ARBA00022448"/>
    </source>
</evidence>
<dbReference type="EMBL" id="JAKZJU020000002">
    <property type="protein sequence ID" value="MDL2060454.1"/>
    <property type="molecule type" value="Genomic_DNA"/>
</dbReference>
<comment type="similarity">
    <text evidence="6">Belongs to the inorganic phosphate transporter (PiT) (TC 2.A.20) family.</text>
</comment>
<comment type="caution">
    <text evidence="7">The sequence shown here is derived from an EMBL/GenBank/DDBJ whole genome shotgun (WGS) entry which is preliminary data.</text>
</comment>
<keyword evidence="4 6" id="KW-1133">Transmembrane helix</keyword>
<evidence type="ECO:0000313" key="7">
    <source>
        <dbReference type="EMBL" id="MDL2060454.1"/>
    </source>
</evidence>
<dbReference type="RefSeq" id="WP_243375966.1">
    <property type="nucleotide sequence ID" value="NZ_JAKZJU020000002.1"/>
</dbReference>
<dbReference type="Pfam" id="PF01384">
    <property type="entry name" value="PHO4"/>
    <property type="match status" value="1"/>
</dbReference>